<evidence type="ECO:0000313" key="2">
    <source>
        <dbReference type="Proteomes" id="UP000240357"/>
    </source>
</evidence>
<gene>
    <name evidence="1" type="ORF">AHMF7605_23645</name>
</gene>
<evidence type="ECO:0008006" key="3">
    <source>
        <dbReference type="Google" id="ProtNLM"/>
    </source>
</evidence>
<evidence type="ECO:0000313" key="1">
    <source>
        <dbReference type="EMBL" id="PSR56279.1"/>
    </source>
</evidence>
<keyword evidence="2" id="KW-1185">Reference proteome</keyword>
<accession>A0A2T2YLB1</accession>
<dbReference type="EMBL" id="PYFT01000001">
    <property type="protein sequence ID" value="PSR56279.1"/>
    <property type="molecule type" value="Genomic_DNA"/>
</dbReference>
<protein>
    <recommendedName>
        <fullName evidence="3">CAAX protease</fullName>
    </recommendedName>
</protein>
<reference evidence="1 2" key="1">
    <citation type="submission" date="2018-03" db="EMBL/GenBank/DDBJ databases">
        <title>Adhaeribacter sp. HMF7605 Genome sequencing and assembly.</title>
        <authorList>
            <person name="Kang H."/>
            <person name="Kang J."/>
            <person name="Cha I."/>
            <person name="Kim H."/>
            <person name="Joh K."/>
        </authorList>
    </citation>
    <scope>NUCLEOTIDE SEQUENCE [LARGE SCALE GENOMIC DNA]</scope>
    <source>
        <strain evidence="1 2">HMF7605</strain>
    </source>
</reference>
<comment type="caution">
    <text evidence="1">The sequence shown here is derived from an EMBL/GenBank/DDBJ whole genome shotgun (WGS) entry which is preliminary data.</text>
</comment>
<proteinExistence type="predicted"/>
<dbReference type="Proteomes" id="UP000240357">
    <property type="component" value="Unassembled WGS sequence"/>
</dbReference>
<dbReference type="OrthoDB" id="9813050at2"/>
<dbReference type="AlphaFoldDB" id="A0A2T2YLB1"/>
<sequence length="198" mass="23245">MPRPPGDEAKALRHYQCNIQISEALYPVLSTLEVALRNAVNRELIHKFGVSDWYSHFSTTPGLAKLNKDITGAQQQITRRNELVTPPKVVAELTLGFWVRLFNAEFERTLWKDLRRVFPNLPKVQKQRKNVSAPLNNFRNLRNRVFHNEPICWRFTHLQQAHQEMRTVLGWINKDLPSWLQPIDRFDSVLQDVINKLK</sequence>
<dbReference type="RefSeq" id="WP_106932458.1">
    <property type="nucleotide sequence ID" value="NZ_PYFT01000001.1"/>
</dbReference>
<organism evidence="1 2">
    <name type="scientific">Adhaeribacter arboris</name>
    <dbReference type="NCBI Taxonomy" id="2072846"/>
    <lineage>
        <taxon>Bacteria</taxon>
        <taxon>Pseudomonadati</taxon>
        <taxon>Bacteroidota</taxon>
        <taxon>Cytophagia</taxon>
        <taxon>Cytophagales</taxon>
        <taxon>Hymenobacteraceae</taxon>
        <taxon>Adhaeribacter</taxon>
    </lineage>
</organism>
<name>A0A2T2YLB1_9BACT</name>